<organism evidence="2 3">
    <name type="scientific">Stachybotrys elegans</name>
    <dbReference type="NCBI Taxonomy" id="80388"/>
    <lineage>
        <taxon>Eukaryota</taxon>
        <taxon>Fungi</taxon>
        <taxon>Dikarya</taxon>
        <taxon>Ascomycota</taxon>
        <taxon>Pezizomycotina</taxon>
        <taxon>Sordariomycetes</taxon>
        <taxon>Hypocreomycetidae</taxon>
        <taxon>Hypocreales</taxon>
        <taxon>Stachybotryaceae</taxon>
        <taxon>Stachybotrys</taxon>
    </lineage>
</organism>
<dbReference type="EMBL" id="JAGPNK010000001">
    <property type="protein sequence ID" value="KAH7329446.1"/>
    <property type="molecule type" value="Genomic_DNA"/>
</dbReference>
<protein>
    <submittedName>
        <fullName evidence="2">Uncharacterized protein</fullName>
    </submittedName>
</protein>
<dbReference type="OrthoDB" id="3903561at2759"/>
<gene>
    <name evidence="2" type="ORF">B0I35DRAFT_507737</name>
</gene>
<keyword evidence="3" id="KW-1185">Reference proteome</keyword>
<feature type="transmembrane region" description="Helical" evidence="1">
    <location>
        <begin position="205"/>
        <end position="231"/>
    </location>
</feature>
<feature type="transmembrane region" description="Helical" evidence="1">
    <location>
        <begin position="56"/>
        <end position="79"/>
    </location>
</feature>
<evidence type="ECO:0000313" key="3">
    <source>
        <dbReference type="Proteomes" id="UP000813444"/>
    </source>
</evidence>
<keyword evidence="1" id="KW-0472">Membrane</keyword>
<accession>A0A8K0WZ15</accession>
<sequence length="589" mass="66312">MDATSARPRRGALQDAEKVSALSSARPVRTWSFVPIPSETTPQEDEKTRRIAWTRIAVFFLLITWTAAFPAIMVTLLFIGRNTVEGLGAAARCMSGVDGVVYSPAEYSLWDMSGFFEVTHGFFGFSFTAAKVIDITWDILVGRGGQLVLGYISFTVFSRYIITSINTAPTTYATFYLVFVNREASVSSLWSLVNDWVHRRPLRSWLAMVYMAFATLFVIIWPTLAGAMTAYTTINRPIISNSQGGYFPLQDLNIIAYVLHADTRINQTDDYIVPMFKNRENVWSSYDGLPSSSGEDWYFTCTTDPGAEEECGELLEVSQYVQTYGFLGLNDTESTWRGIRLQAPVLNISAFYIPWSSELYGNDWTNPVTRERPFGNPKNTRYFAFNETYTEEELREKSECKPEKNILQWGFSHIQAFIIVILLLLWIIGICTMLAKTTQGFPFSDNTEIPDGWKSFLVLAESINMQLHQTGINPNALTESQLRKQIEERLSGGAVTYYAIPRRSGDDTMPGGTKWWMFGFIMSICGGLAILLILLNPYLSSFIVVLGGAMPFYWSAGRPDKQVMFASVCVLLCIVLVVFIVAGILWPYN</sequence>
<keyword evidence="1" id="KW-0812">Transmembrane</keyword>
<feature type="transmembrane region" description="Helical" evidence="1">
    <location>
        <begin position="515"/>
        <end position="533"/>
    </location>
</feature>
<dbReference type="AlphaFoldDB" id="A0A8K0WZ15"/>
<feature type="transmembrane region" description="Helical" evidence="1">
    <location>
        <begin position="539"/>
        <end position="556"/>
    </location>
</feature>
<feature type="transmembrane region" description="Helical" evidence="1">
    <location>
        <begin position="414"/>
        <end position="435"/>
    </location>
</feature>
<evidence type="ECO:0000256" key="1">
    <source>
        <dbReference type="SAM" id="Phobius"/>
    </source>
</evidence>
<evidence type="ECO:0000313" key="2">
    <source>
        <dbReference type="EMBL" id="KAH7329446.1"/>
    </source>
</evidence>
<proteinExistence type="predicted"/>
<dbReference type="Proteomes" id="UP000813444">
    <property type="component" value="Unassembled WGS sequence"/>
</dbReference>
<feature type="transmembrane region" description="Helical" evidence="1">
    <location>
        <begin position="563"/>
        <end position="586"/>
    </location>
</feature>
<keyword evidence="1" id="KW-1133">Transmembrane helix</keyword>
<name>A0A8K0WZ15_9HYPO</name>
<comment type="caution">
    <text evidence="2">The sequence shown here is derived from an EMBL/GenBank/DDBJ whole genome shotgun (WGS) entry which is preliminary data.</text>
</comment>
<reference evidence="2" key="1">
    <citation type="journal article" date="2021" name="Nat. Commun.">
        <title>Genetic determinants of endophytism in the Arabidopsis root mycobiome.</title>
        <authorList>
            <person name="Mesny F."/>
            <person name="Miyauchi S."/>
            <person name="Thiergart T."/>
            <person name="Pickel B."/>
            <person name="Atanasova L."/>
            <person name="Karlsson M."/>
            <person name="Huettel B."/>
            <person name="Barry K.W."/>
            <person name="Haridas S."/>
            <person name="Chen C."/>
            <person name="Bauer D."/>
            <person name="Andreopoulos W."/>
            <person name="Pangilinan J."/>
            <person name="LaButti K."/>
            <person name="Riley R."/>
            <person name="Lipzen A."/>
            <person name="Clum A."/>
            <person name="Drula E."/>
            <person name="Henrissat B."/>
            <person name="Kohler A."/>
            <person name="Grigoriev I.V."/>
            <person name="Martin F.M."/>
            <person name="Hacquard S."/>
        </authorList>
    </citation>
    <scope>NUCLEOTIDE SEQUENCE</scope>
    <source>
        <strain evidence="2">MPI-CAGE-CH-0235</strain>
    </source>
</reference>